<keyword evidence="4" id="KW-1185">Reference proteome</keyword>
<name>N9VK21_9GAMM</name>
<evidence type="ECO:0000313" key="4">
    <source>
        <dbReference type="Proteomes" id="UP000023775"/>
    </source>
</evidence>
<comment type="caution">
    <text evidence="3">The sequence shown here is derived from an EMBL/GenBank/DDBJ whole genome shotgun (WGS) entry which is preliminary data.</text>
</comment>
<gene>
    <name evidence="3" type="ORF">G114_10020</name>
</gene>
<dbReference type="InterPro" id="IPR027417">
    <property type="entry name" value="P-loop_NTPase"/>
</dbReference>
<dbReference type="InterPro" id="IPR011646">
    <property type="entry name" value="KAP_P-loop"/>
</dbReference>
<dbReference type="SUPFAM" id="SSF52540">
    <property type="entry name" value="P-loop containing nucleoside triphosphate hydrolases"/>
    <property type="match status" value="1"/>
</dbReference>
<evidence type="ECO:0000313" key="3">
    <source>
        <dbReference type="EMBL" id="ENY71983.1"/>
    </source>
</evidence>
<evidence type="ECO:0000256" key="1">
    <source>
        <dbReference type="SAM" id="Coils"/>
    </source>
</evidence>
<dbReference type="eggNOG" id="COG4928">
    <property type="taxonomic scope" value="Bacteria"/>
</dbReference>
<protein>
    <submittedName>
        <fullName evidence="3">KAP family P-loop domain-containing protein</fullName>
    </submittedName>
</protein>
<keyword evidence="1" id="KW-0175">Coiled coil</keyword>
<dbReference type="EMBL" id="APVG01000023">
    <property type="protein sequence ID" value="ENY71983.1"/>
    <property type="molecule type" value="Genomic_DNA"/>
</dbReference>
<reference evidence="3 4" key="1">
    <citation type="journal article" date="2013" name="Genome Announc.">
        <title>Draft Genome Sequence of the Aeromonas diversa Type Strain.</title>
        <authorList>
            <person name="Farfan M."/>
            <person name="Spataro N."/>
            <person name="Sanglas A."/>
            <person name="Albarral V."/>
            <person name="Loren J.G."/>
            <person name="Bosch E."/>
            <person name="Fuste M.C."/>
        </authorList>
    </citation>
    <scope>NUCLEOTIDE SEQUENCE [LARGE SCALE GENOMIC DNA]</scope>
    <source>
        <strain evidence="3 4">2478-85</strain>
    </source>
</reference>
<accession>N9VK21</accession>
<dbReference type="PATRIC" id="fig|1268237.3.peg.1971"/>
<feature type="domain" description="KAP NTPase" evidence="2">
    <location>
        <begin position="35"/>
        <end position="336"/>
    </location>
</feature>
<dbReference type="Pfam" id="PF07693">
    <property type="entry name" value="KAP_NTPase"/>
    <property type="match status" value="1"/>
</dbReference>
<evidence type="ECO:0000259" key="2">
    <source>
        <dbReference type="Pfam" id="PF07693"/>
    </source>
</evidence>
<dbReference type="RefSeq" id="WP_005352783.1">
    <property type="nucleotide sequence ID" value="NZ_APVG01000023.1"/>
</dbReference>
<dbReference type="Gene3D" id="3.40.50.300">
    <property type="entry name" value="P-loop containing nucleotide triphosphate hydrolases"/>
    <property type="match status" value="1"/>
</dbReference>
<dbReference type="AlphaFoldDB" id="N9VK21"/>
<dbReference type="Proteomes" id="UP000023775">
    <property type="component" value="Unassembled WGS sequence"/>
</dbReference>
<sequence length="509" mass="58028">MTVAAFDWSEPLPWAGPGAIDGVVEDLAGDRLDRARYAEFLSNYLAAEGKQRNYVLNLNAEWGAGKTWFIKRWYMELKECYPTVYIDAWQQDFSDDPLLTVISSIIDQLRDATGNNVAVPDGIKSRLLGLLKVGGKLVIKSAIKKAGLEDGDFSLEGEDADKLVDTLCSNHRERYESIQYLKKEIRQWVEAAVSANLDQLDDQGRLDYPAFILIDELDRCRPSYAVEMLETIKHIFDISGVVFVLATDTEQLQHAIKVIYGEGFDAESYLGRFFHRRFTLGSISRREFIQQAISDKALHYENINVWPEVVDSQVLINILSAICDHFSLNLRKTEQVLDRTIASILNYNGGRLNLVFLVYLFSLCERSYEDYRAVADGKMPATDSHPKLKGFNVLVNEYGEQHFPCFIKPGSTIGHYFEDANERYLNPFKDGEFLVSLRIILAMSYDSMLNSISDGGYSYRFISLTRDCSNRMRKLTVEENSLLAEKELSQLERRLATYKNLVELAVHLD</sequence>
<organism evidence="3 4">
    <name type="scientific">Aeromonas diversa CDC 2478-85</name>
    <dbReference type="NCBI Taxonomy" id="1268237"/>
    <lineage>
        <taxon>Bacteria</taxon>
        <taxon>Pseudomonadati</taxon>
        <taxon>Pseudomonadota</taxon>
        <taxon>Gammaproteobacteria</taxon>
        <taxon>Aeromonadales</taxon>
        <taxon>Aeromonadaceae</taxon>
        <taxon>Aeromonas</taxon>
    </lineage>
</organism>
<dbReference type="OrthoDB" id="88903at2"/>
<proteinExistence type="predicted"/>
<feature type="coiled-coil region" evidence="1">
    <location>
        <begin position="474"/>
        <end position="501"/>
    </location>
</feature>